<keyword evidence="6" id="KW-0687">Ribonucleoprotein</keyword>
<dbReference type="InterPro" id="IPR000504">
    <property type="entry name" value="RRM_dom"/>
</dbReference>
<comment type="subcellular location">
    <subcellularLocation>
        <location evidence="1">Nucleus</location>
    </subcellularLocation>
</comment>
<name>A0AAW2RBK8_SESRA</name>
<dbReference type="InterPro" id="IPR012677">
    <property type="entry name" value="Nucleotide-bd_a/b_plait_sf"/>
</dbReference>
<organism evidence="6">
    <name type="scientific">Sesamum radiatum</name>
    <name type="common">Black benniseed</name>
    <dbReference type="NCBI Taxonomy" id="300843"/>
    <lineage>
        <taxon>Eukaryota</taxon>
        <taxon>Viridiplantae</taxon>
        <taxon>Streptophyta</taxon>
        <taxon>Embryophyta</taxon>
        <taxon>Tracheophyta</taxon>
        <taxon>Spermatophyta</taxon>
        <taxon>Magnoliopsida</taxon>
        <taxon>eudicotyledons</taxon>
        <taxon>Gunneridae</taxon>
        <taxon>Pentapetalae</taxon>
        <taxon>asterids</taxon>
        <taxon>lamiids</taxon>
        <taxon>Lamiales</taxon>
        <taxon>Pedaliaceae</taxon>
        <taxon>Sesamum</taxon>
    </lineage>
</organism>
<dbReference type="SMART" id="SM00360">
    <property type="entry name" value="RRM"/>
    <property type="match status" value="2"/>
</dbReference>
<feature type="region of interest" description="Disordered" evidence="4">
    <location>
        <begin position="237"/>
        <end position="261"/>
    </location>
</feature>
<dbReference type="GO" id="GO:1990904">
    <property type="term" value="C:ribonucleoprotein complex"/>
    <property type="evidence" value="ECO:0007669"/>
    <property type="project" value="UniProtKB-KW"/>
</dbReference>
<evidence type="ECO:0000256" key="4">
    <source>
        <dbReference type="SAM" id="MobiDB-lite"/>
    </source>
</evidence>
<accession>A0AAW2RBK8</accession>
<dbReference type="GO" id="GO:0000785">
    <property type="term" value="C:chromatin"/>
    <property type="evidence" value="ECO:0007669"/>
    <property type="project" value="TreeGrafter"/>
</dbReference>
<sequence>MDEHQNATELERLPDGEANDVDRTSHDVNFETSHPHTGDGASPGDDSTKTEGTTNFRNRNSVQLRASRAKGALTFILVAFLDFRCLIENAAQFIKHFGKYGEITDSVIMKDRKTGQPRGFGFVTYADRQWLIESLRTLTLFMESKYEIKRTIPRGANSKDFKTKKIFVGGIPTTVGEDEFRDFFSNFGEVKEQQIMRDHSSGRSRGFGFITFESEQSVDDLLANGNRLDFAGTQVEIKKAEPKKPNLPPPPSRRQTNSRAAFGGGYGDTYGGYRGGGFGGSGFGSDSYRSGGAYGGRASGYGGYGGGEFGAYGGYSAGSYGGLRADPSLGYSSRFGGGFGRGYDLGADYGGPGDSYAGYGGGGAGFGGGYGGGYDAGFGGGYGGGSGGGALYGSRGGYGGAGSGRYHPYGR</sequence>
<evidence type="ECO:0000256" key="2">
    <source>
        <dbReference type="ARBA" id="ARBA00023242"/>
    </source>
</evidence>
<dbReference type="Pfam" id="PF00076">
    <property type="entry name" value="RRM_1"/>
    <property type="match status" value="2"/>
</dbReference>
<proteinExistence type="predicted"/>
<gene>
    <name evidence="6" type="ORF">Sradi_3044400</name>
</gene>
<evidence type="ECO:0000256" key="1">
    <source>
        <dbReference type="ARBA" id="ARBA00004123"/>
    </source>
</evidence>
<dbReference type="GO" id="GO:0003723">
    <property type="term" value="F:RNA binding"/>
    <property type="evidence" value="ECO:0007669"/>
    <property type="project" value="UniProtKB-UniRule"/>
</dbReference>
<evidence type="ECO:0000256" key="3">
    <source>
        <dbReference type="PROSITE-ProRule" id="PRU00176"/>
    </source>
</evidence>
<feature type="region of interest" description="Disordered" evidence="4">
    <location>
        <begin position="1"/>
        <end position="59"/>
    </location>
</feature>
<comment type="caution">
    <text evidence="6">The sequence shown here is derived from an EMBL/GenBank/DDBJ whole genome shotgun (WGS) entry which is preliminary data.</text>
</comment>
<feature type="domain" description="RRM" evidence="5">
    <location>
        <begin position="74"/>
        <end position="168"/>
    </location>
</feature>
<keyword evidence="2" id="KW-0539">Nucleus</keyword>
<feature type="compositionally biased region" description="Basic and acidic residues" evidence="4">
    <location>
        <begin position="1"/>
        <end position="37"/>
    </location>
</feature>
<dbReference type="Gene3D" id="3.30.70.330">
    <property type="match status" value="2"/>
</dbReference>
<keyword evidence="3" id="KW-0694">RNA-binding</keyword>
<evidence type="ECO:0000313" key="6">
    <source>
        <dbReference type="EMBL" id="KAL0377389.1"/>
    </source>
</evidence>
<feature type="compositionally biased region" description="Polar residues" evidence="4">
    <location>
        <begin position="50"/>
        <end position="59"/>
    </location>
</feature>
<dbReference type="InterPro" id="IPR035979">
    <property type="entry name" value="RBD_domain_sf"/>
</dbReference>
<dbReference type="AlphaFoldDB" id="A0AAW2RBK8"/>
<dbReference type="GO" id="GO:0010468">
    <property type="term" value="P:regulation of gene expression"/>
    <property type="evidence" value="ECO:0007669"/>
    <property type="project" value="TreeGrafter"/>
</dbReference>
<evidence type="ECO:0000259" key="5">
    <source>
        <dbReference type="PROSITE" id="PS50102"/>
    </source>
</evidence>
<protein>
    <submittedName>
        <fullName evidence="6">Heterogeneous nuclear ribonucleoprotein 1</fullName>
    </submittedName>
</protein>
<dbReference type="PANTHER" id="PTHR48033">
    <property type="entry name" value="RNA-BINDING (RRM/RBD/RNP MOTIFS) FAMILY PROTEIN"/>
    <property type="match status" value="1"/>
</dbReference>
<reference evidence="6" key="1">
    <citation type="submission" date="2020-06" db="EMBL/GenBank/DDBJ databases">
        <authorList>
            <person name="Li T."/>
            <person name="Hu X."/>
            <person name="Zhang T."/>
            <person name="Song X."/>
            <person name="Zhang H."/>
            <person name="Dai N."/>
            <person name="Sheng W."/>
            <person name="Hou X."/>
            <person name="Wei L."/>
        </authorList>
    </citation>
    <scope>NUCLEOTIDE SEQUENCE</scope>
    <source>
        <strain evidence="6">G02</strain>
        <tissue evidence="6">Leaf</tissue>
    </source>
</reference>
<reference evidence="6" key="2">
    <citation type="journal article" date="2024" name="Plant">
        <title>Genomic evolution and insights into agronomic trait innovations of Sesamum species.</title>
        <authorList>
            <person name="Miao H."/>
            <person name="Wang L."/>
            <person name="Qu L."/>
            <person name="Liu H."/>
            <person name="Sun Y."/>
            <person name="Le M."/>
            <person name="Wang Q."/>
            <person name="Wei S."/>
            <person name="Zheng Y."/>
            <person name="Lin W."/>
            <person name="Duan Y."/>
            <person name="Cao H."/>
            <person name="Xiong S."/>
            <person name="Wang X."/>
            <person name="Wei L."/>
            <person name="Li C."/>
            <person name="Ma Q."/>
            <person name="Ju M."/>
            <person name="Zhao R."/>
            <person name="Li G."/>
            <person name="Mu C."/>
            <person name="Tian Q."/>
            <person name="Mei H."/>
            <person name="Zhang T."/>
            <person name="Gao T."/>
            <person name="Zhang H."/>
        </authorList>
    </citation>
    <scope>NUCLEOTIDE SEQUENCE</scope>
    <source>
        <strain evidence="6">G02</strain>
    </source>
</reference>
<dbReference type="EMBL" id="JACGWJ010000013">
    <property type="protein sequence ID" value="KAL0377389.1"/>
    <property type="molecule type" value="Genomic_DNA"/>
</dbReference>
<dbReference type="PANTHER" id="PTHR48033:SF5">
    <property type="entry name" value="RRM DOMAIN-CONTAINING PROTEIN"/>
    <property type="match status" value="1"/>
</dbReference>
<dbReference type="PROSITE" id="PS50102">
    <property type="entry name" value="RRM"/>
    <property type="match status" value="2"/>
</dbReference>
<dbReference type="GO" id="GO:0005654">
    <property type="term" value="C:nucleoplasm"/>
    <property type="evidence" value="ECO:0007669"/>
    <property type="project" value="TreeGrafter"/>
</dbReference>
<feature type="domain" description="RRM" evidence="5">
    <location>
        <begin position="164"/>
        <end position="242"/>
    </location>
</feature>
<dbReference type="SUPFAM" id="SSF54928">
    <property type="entry name" value="RNA-binding domain, RBD"/>
    <property type="match status" value="2"/>
</dbReference>